<feature type="non-terminal residue" evidence="1">
    <location>
        <position position="150"/>
    </location>
</feature>
<organism evidence="1 2">
    <name type="scientific">Gigaspora margarita</name>
    <dbReference type="NCBI Taxonomy" id="4874"/>
    <lineage>
        <taxon>Eukaryota</taxon>
        <taxon>Fungi</taxon>
        <taxon>Fungi incertae sedis</taxon>
        <taxon>Mucoromycota</taxon>
        <taxon>Glomeromycotina</taxon>
        <taxon>Glomeromycetes</taxon>
        <taxon>Diversisporales</taxon>
        <taxon>Gigasporaceae</taxon>
        <taxon>Gigaspora</taxon>
    </lineage>
</organism>
<gene>
    <name evidence="1" type="ORF">F8M41_016023</name>
</gene>
<keyword evidence="2" id="KW-1185">Reference proteome</keyword>
<comment type="caution">
    <text evidence="1">The sequence shown here is derived from an EMBL/GenBank/DDBJ whole genome shotgun (WGS) entry which is preliminary data.</text>
</comment>
<dbReference type="OrthoDB" id="2485526at2759"/>
<protein>
    <submittedName>
        <fullName evidence="1">Uncharacterized protein</fullName>
    </submittedName>
</protein>
<evidence type="ECO:0000313" key="1">
    <source>
        <dbReference type="EMBL" id="KAF0343309.1"/>
    </source>
</evidence>
<proteinExistence type="predicted"/>
<dbReference type="EMBL" id="WTPW01003405">
    <property type="protein sequence ID" value="KAF0343309.1"/>
    <property type="molecule type" value="Genomic_DNA"/>
</dbReference>
<accession>A0A8H3ZZ09</accession>
<name>A0A8H3ZZ09_GIGMA</name>
<reference evidence="1 2" key="1">
    <citation type="journal article" date="2019" name="Environ. Microbiol.">
        <title>At the nexus of three kingdoms: the genome of the mycorrhizal fungus Gigaspora margarita provides insights into plant, endobacterial and fungal interactions.</title>
        <authorList>
            <person name="Venice F."/>
            <person name="Ghignone S."/>
            <person name="Salvioli di Fossalunga A."/>
            <person name="Amselem J."/>
            <person name="Novero M."/>
            <person name="Xianan X."/>
            <person name="Sedzielewska Toro K."/>
            <person name="Morin E."/>
            <person name="Lipzen A."/>
            <person name="Grigoriev I.V."/>
            <person name="Henrissat B."/>
            <person name="Martin F.M."/>
            <person name="Bonfante P."/>
        </authorList>
    </citation>
    <scope>NUCLEOTIDE SEQUENCE [LARGE SCALE GENOMIC DNA]</scope>
    <source>
        <strain evidence="1 2">BEG34</strain>
    </source>
</reference>
<dbReference type="Proteomes" id="UP000439903">
    <property type="component" value="Unassembled WGS sequence"/>
</dbReference>
<sequence length="150" mass="17396">MCSICLCKFTSSIGYSQHRNSCVKTVDYDNDSQMPLNPYSKSHSFTKDFKNIQDNRPSNENIVNLFSRTSKKISISSIKFGKQSYKFADNFSQIASKEENLCNILKDFEVDNDMLFELEDKNDMSFKVAADNNEEFFKIFQDTLPNFKDI</sequence>
<evidence type="ECO:0000313" key="2">
    <source>
        <dbReference type="Proteomes" id="UP000439903"/>
    </source>
</evidence>
<dbReference type="AlphaFoldDB" id="A0A8H3ZZ09"/>